<proteinExistence type="predicted"/>
<name>A0ACC5VXC2_9GAMM</name>
<evidence type="ECO:0000313" key="1">
    <source>
        <dbReference type="EMBL" id="MBZ5488851.1"/>
    </source>
</evidence>
<dbReference type="EMBL" id="JABYQT010000012">
    <property type="protein sequence ID" value="MBZ5488851.1"/>
    <property type="molecule type" value="Genomic_DNA"/>
</dbReference>
<evidence type="ECO:0000313" key="2">
    <source>
        <dbReference type="Proteomes" id="UP001319846"/>
    </source>
</evidence>
<protein>
    <submittedName>
        <fullName evidence="1">VOC family protein</fullName>
    </submittedName>
</protein>
<sequence>MSFVRGIEHIALTVPNIEEAEAFFIQAFDAEVLYRTLPKSADDQSGEQVGPINGMPHDNAQRAISMLRMGTGANLELIEVASPTGEPANISTLGPTHFSIVVDDIQAAGRAIRQAGGTMFDGPQECSGAESGPGNQLWFCHTPWKSLIEILQLPSEMTYREGATKTRYIPPASEQDANTPSSR</sequence>
<keyword evidence="2" id="KW-1185">Reference proteome</keyword>
<reference evidence="1" key="1">
    <citation type="submission" date="2020-06" db="EMBL/GenBank/DDBJ databases">
        <title>Whole Genome Sequence of Halomonas aquamarina MB598.</title>
        <authorList>
            <person name="Pervaiz M."/>
            <person name="Fariq A."/>
            <person name="Yasmin A."/>
            <person name="Welch M."/>
        </authorList>
    </citation>
    <scope>NUCLEOTIDE SEQUENCE</scope>
    <source>
        <strain evidence="1">MB598</strain>
    </source>
</reference>
<comment type="caution">
    <text evidence="1">The sequence shown here is derived from an EMBL/GenBank/DDBJ whole genome shotgun (WGS) entry which is preliminary data.</text>
</comment>
<organism evidence="1 2">
    <name type="scientific">Vreelandella aquamarina</name>
    <dbReference type="NCBI Taxonomy" id="77097"/>
    <lineage>
        <taxon>Bacteria</taxon>
        <taxon>Pseudomonadati</taxon>
        <taxon>Pseudomonadota</taxon>
        <taxon>Gammaproteobacteria</taxon>
        <taxon>Oceanospirillales</taxon>
        <taxon>Halomonadaceae</taxon>
        <taxon>Vreelandella</taxon>
    </lineage>
</organism>
<gene>
    <name evidence="1" type="ORF">HW452_15100</name>
</gene>
<dbReference type="Proteomes" id="UP001319846">
    <property type="component" value="Unassembled WGS sequence"/>
</dbReference>
<accession>A0ACC5VXC2</accession>